<dbReference type="Proteomes" id="UP000034681">
    <property type="component" value="Unassembled WGS sequence"/>
</dbReference>
<evidence type="ECO:0000313" key="2">
    <source>
        <dbReference type="EMBL" id="KKJ00369.1"/>
    </source>
</evidence>
<sequence>MKTIQVQCGLTAVSTLLMGTLLSLSSLVTFPAQADTLDTDATAAPIEQPATTDEALDPNLQIADILDALAAELRGNGIVETPNNLIPLIVDEQTGQPETPVVEQDEN</sequence>
<dbReference type="RefSeq" id="WP_017711772.1">
    <property type="nucleotide sequence ID" value="NZ_KB235933.1"/>
</dbReference>
<reference evidence="2" key="1">
    <citation type="submission" date="2012-04" db="EMBL/GenBank/DDBJ databases">
        <authorList>
            <person name="Borisov I.G."/>
            <person name="Ivanikova N.V."/>
            <person name="Pinevich A.V."/>
        </authorList>
    </citation>
    <scope>NUCLEOTIDE SEQUENCE [LARGE SCALE GENOMIC DNA]</scope>
    <source>
        <strain evidence="2">CALU 1027</strain>
    </source>
</reference>
<keyword evidence="3" id="KW-1185">Reference proteome</keyword>
<comment type="caution">
    <text evidence="2">The sequence shown here is derived from an EMBL/GenBank/DDBJ whole genome shotgun (WGS) entry which is preliminary data.</text>
</comment>
<dbReference type="AlphaFoldDB" id="A0A0M2Q0A5"/>
<organism evidence="2 3">
    <name type="scientific">Prochlorothrix hollandica PCC 9006 = CALU 1027</name>
    <dbReference type="NCBI Taxonomy" id="317619"/>
    <lineage>
        <taxon>Bacteria</taxon>
        <taxon>Bacillati</taxon>
        <taxon>Cyanobacteriota</taxon>
        <taxon>Cyanophyceae</taxon>
        <taxon>Prochlorotrichales</taxon>
        <taxon>Prochlorotrichaceae</taxon>
        <taxon>Prochlorothrix</taxon>
    </lineage>
</organism>
<feature type="chain" id="PRO_5005639589" description="Porin" evidence="1">
    <location>
        <begin position="35"/>
        <end position="107"/>
    </location>
</feature>
<feature type="signal peptide" evidence="1">
    <location>
        <begin position="1"/>
        <end position="34"/>
    </location>
</feature>
<protein>
    <recommendedName>
        <fullName evidence="4">Porin</fullName>
    </recommendedName>
</protein>
<keyword evidence="1" id="KW-0732">Signal</keyword>
<dbReference type="EMBL" id="AJTX02000004">
    <property type="protein sequence ID" value="KKJ00369.1"/>
    <property type="molecule type" value="Genomic_DNA"/>
</dbReference>
<name>A0A0M2Q0A5_PROHO</name>
<evidence type="ECO:0000256" key="1">
    <source>
        <dbReference type="SAM" id="SignalP"/>
    </source>
</evidence>
<accession>A0A0M2Q0A5</accession>
<evidence type="ECO:0008006" key="4">
    <source>
        <dbReference type="Google" id="ProtNLM"/>
    </source>
</evidence>
<proteinExistence type="predicted"/>
<evidence type="ECO:0000313" key="3">
    <source>
        <dbReference type="Proteomes" id="UP000034681"/>
    </source>
</evidence>
<gene>
    <name evidence="2" type="ORF">PROH_12015</name>
</gene>